<dbReference type="GO" id="GO:0004300">
    <property type="term" value="F:enoyl-CoA hydratase activity"/>
    <property type="evidence" value="ECO:0007669"/>
    <property type="project" value="UniProtKB-EC"/>
</dbReference>
<organism evidence="8 9">
    <name type="scientific">Wenjunlia tyrosinilytica</name>
    <dbReference type="NCBI Taxonomy" id="1544741"/>
    <lineage>
        <taxon>Bacteria</taxon>
        <taxon>Bacillati</taxon>
        <taxon>Actinomycetota</taxon>
        <taxon>Actinomycetes</taxon>
        <taxon>Kitasatosporales</taxon>
        <taxon>Streptomycetaceae</taxon>
        <taxon>Wenjunlia</taxon>
    </lineage>
</organism>
<reference evidence="8" key="1">
    <citation type="journal article" date="2014" name="Int. J. Syst. Evol. Microbiol.">
        <title>Complete genome sequence of Corynebacterium casei LMG S-19264T (=DSM 44701T), isolated from a smear-ripened cheese.</title>
        <authorList>
            <consortium name="US DOE Joint Genome Institute (JGI-PGF)"/>
            <person name="Walter F."/>
            <person name="Albersmeier A."/>
            <person name="Kalinowski J."/>
            <person name="Ruckert C."/>
        </authorList>
    </citation>
    <scope>NUCLEOTIDE SEQUENCE</scope>
    <source>
        <strain evidence="8">CGMCC 4.7201</strain>
    </source>
</reference>
<evidence type="ECO:0000313" key="8">
    <source>
        <dbReference type="EMBL" id="GGO94433.1"/>
    </source>
</evidence>
<dbReference type="Proteomes" id="UP000641932">
    <property type="component" value="Unassembled WGS sequence"/>
</dbReference>
<dbReference type="EMBL" id="BMMS01000023">
    <property type="protein sequence ID" value="GGO94433.1"/>
    <property type="molecule type" value="Genomic_DNA"/>
</dbReference>
<dbReference type="InterPro" id="IPR011042">
    <property type="entry name" value="6-blade_b-propeller_TolB-like"/>
</dbReference>
<evidence type="ECO:0000256" key="3">
    <source>
        <dbReference type="ARBA" id="ARBA00023239"/>
    </source>
</evidence>
<dbReference type="SUPFAM" id="SSF52096">
    <property type="entry name" value="ClpP/crotonase"/>
    <property type="match status" value="1"/>
</dbReference>
<evidence type="ECO:0000256" key="4">
    <source>
        <dbReference type="ARBA" id="ARBA00023709"/>
    </source>
</evidence>
<dbReference type="InterPro" id="IPR013658">
    <property type="entry name" value="SGL"/>
</dbReference>
<gene>
    <name evidence="8" type="ORF">GCM10012280_49260</name>
</gene>
<evidence type="ECO:0000256" key="1">
    <source>
        <dbReference type="ARBA" id="ARBA00005254"/>
    </source>
</evidence>
<dbReference type="PROSITE" id="PS00166">
    <property type="entry name" value="ENOYL_COA_HYDRATASE"/>
    <property type="match status" value="1"/>
</dbReference>
<dbReference type="Gene3D" id="1.10.12.10">
    <property type="entry name" value="Lyase 2-enoyl-coa Hydratase, Chain A, domain 2"/>
    <property type="match status" value="1"/>
</dbReference>
<name>A0A917ZTL4_9ACTN</name>
<dbReference type="InterPro" id="IPR029045">
    <property type="entry name" value="ClpP/crotonase-like_dom_sf"/>
</dbReference>
<dbReference type="Pfam" id="PF08450">
    <property type="entry name" value="SGL"/>
    <property type="match status" value="1"/>
</dbReference>
<keyword evidence="3" id="KW-0456">Lyase</keyword>
<comment type="catalytic activity">
    <reaction evidence="4">
        <text>a (3S)-3-hydroxyacyl-CoA = a (2E)-enoyl-CoA + H2O</text>
        <dbReference type="Rhea" id="RHEA:16105"/>
        <dbReference type="ChEBI" id="CHEBI:15377"/>
        <dbReference type="ChEBI" id="CHEBI:57318"/>
        <dbReference type="ChEBI" id="CHEBI:58856"/>
        <dbReference type="EC" id="4.2.1.17"/>
    </reaction>
</comment>
<comment type="caution">
    <text evidence="8">The sequence shown here is derived from an EMBL/GenBank/DDBJ whole genome shotgun (WGS) entry which is preliminary data.</text>
</comment>
<dbReference type="RefSeq" id="WP_189133980.1">
    <property type="nucleotide sequence ID" value="NZ_BMMS01000023.1"/>
</dbReference>
<evidence type="ECO:0000256" key="2">
    <source>
        <dbReference type="ARBA" id="ARBA00012076"/>
    </source>
</evidence>
<dbReference type="AlphaFoldDB" id="A0A917ZTL4"/>
<reference evidence="8" key="2">
    <citation type="submission" date="2020-09" db="EMBL/GenBank/DDBJ databases">
        <authorList>
            <person name="Sun Q."/>
            <person name="Zhou Y."/>
        </authorList>
    </citation>
    <scope>NUCLEOTIDE SEQUENCE</scope>
    <source>
        <strain evidence="8">CGMCC 4.7201</strain>
    </source>
</reference>
<dbReference type="GO" id="GO:0006635">
    <property type="term" value="P:fatty acid beta-oxidation"/>
    <property type="evidence" value="ECO:0007669"/>
    <property type="project" value="TreeGrafter"/>
</dbReference>
<evidence type="ECO:0000256" key="5">
    <source>
        <dbReference type="ARBA" id="ARBA00023717"/>
    </source>
</evidence>
<dbReference type="EC" id="4.2.1.17" evidence="2"/>
<dbReference type="Gene3D" id="3.90.226.10">
    <property type="entry name" value="2-enoyl-CoA Hydratase, Chain A, domain 1"/>
    <property type="match status" value="1"/>
</dbReference>
<dbReference type="InterPro" id="IPR018376">
    <property type="entry name" value="Enoyl-CoA_hyd/isom_CS"/>
</dbReference>
<sequence length="564" mass="60074">MDLPTRPQPLLRRIHEHLVETRHGHVTVLRVDRPAALGALSRSMLVALHEYFAVLRDDQQTRVLMLTGTGRGFIAGADIGEYHNTTQSAFDVYQRLGRETFDALAALPQVTVAAVNGYALGGGFEVALCCDLIIAADVAKFGLPEISLGLLPGGGGTQRLARAVGARLAKEAVLTGRKFPAQELARHGLVMAVHPADELYERALDRALDLADQAPIALRAAKRLMDDGIEMPLPVALTAEQQVLSGLFATDDAKEGIAAFVDKRAPRFTGGPTAPSRGLLPREAVSVLVDGMLTEPRLDHPEAVAVHPVDGSVWCGGERGQIYRIDPDGGPVELRAETGGFCLGLAFDGPDRLYFCDRGHAAVFRLDIPTGALAEVSRGVGEHRFLVPNYPVVDAEGRVYVSDSGVVDEPGPGVVRLDPDGTGELWHAGPFNFANGMAFSPDQRTLYLVETWRNAVVAISIGADGHPAGTEDVAVLPGVLPDGLTVAPDGTIYLACYEPSQILKIDPGSGAVQVLFHDETAHLLCHPTDVALRGCELIAANPGRWHLTRLDLGSCRAGARTAPP</sequence>
<dbReference type="InterPro" id="IPR001753">
    <property type="entry name" value="Enoyl-CoA_hydra/iso"/>
</dbReference>
<dbReference type="CDD" id="cd06558">
    <property type="entry name" value="crotonase-like"/>
    <property type="match status" value="1"/>
</dbReference>
<comment type="catalytic activity">
    <reaction evidence="5">
        <text>a 4-saturated-(3S)-3-hydroxyacyl-CoA = a (3E)-enoyl-CoA + H2O</text>
        <dbReference type="Rhea" id="RHEA:20724"/>
        <dbReference type="ChEBI" id="CHEBI:15377"/>
        <dbReference type="ChEBI" id="CHEBI:58521"/>
        <dbReference type="ChEBI" id="CHEBI:137480"/>
        <dbReference type="EC" id="4.2.1.17"/>
    </reaction>
</comment>
<feature type="domain" description="SMP-30/Gluconolactonase/LRE-like region" evidence="7">
    <location>
        <begin position="315"/>
        <end position="511"/>
    </location>
</feature>
<accession>A0A917ZTL4</accession>
<dbReference type="SUPFAM" id="SSF63829">
    <property type="entry name" value="Calcium-dependent phosphotriesterase"/>
    <property type="match status" value="1"/>
</dbReference>
<dbReference type="FunFam" id="1.10.12.10:FF:000001">
    <property type="entry name" value="Probable enoyl-CoA hydratase, mitochondrial"/>
    <property type="match status" value="1"/>
</dbReference>
<proteinExistence type="inferred from homology"/>
<dbReference type="PANTHER" id="PTHR11941">
    <property type="entry name" value="ENOYL-COA HYDRATASE-RELATED"/>
    <property type="match status" value="1"/>
</dbReference>
<evidence type="ECO:0000313" key="9">
    <source>
        <dbReference type="Proteomes" id="UP000641932"/>
    </source>
</evidence>
<dbReference type="Gene3D" id="2.120.10.30">
    <property type="entry name" value="TolB, C-terminal domain"/>
    <property type="match status" value="1"/>
</dbReference>
<evidence type="ECO:0000256" key="6">
    <source>
        <dbReference type="RuleBase" id="RU003707"/>
    </source>
</evidence>
<evidence type="ECO:0000259" key="7">
    <source>
        <dbReference type="Pfam" id="PF08450"/>
    </source>
</evidence>
<dbReference type="PANTHER" id="PTHR11941:SF54">
    <property type="entry name" value="ENOYL-COA HYDRATASE, MITOCHONDRIAL"/>
    <property type="match status" value="1"/>
</dbReference>
<dbReference type="InterPro" id="IPR014748">
    <property type="entry name" value="Enoyl-CoA_hydra_C"/>
</dbReference>
<dbReference type="Pfam" id="PF00378">
    <property type="entry name" value="ECH_1"/>
    <property type="match status" value="1"/>
</dbReference>
<comment type="similarity">
    <text evidence="1 6">Belongs to the enoyl-CoA hydratase/isomerase family.</text>
</comment>
<protein>
    <recommendedName>
        <fullName evidence="2">enoyl-CoA hydratase</fullName>
        <ecNumber evidence="2">4.2.1.17</ecNumber>
    </recommendedName>
</protein>
<keyword evidence="9" id="KW-1185">Reference proteome</keyword>
<dbReference type="FunFam" id="3.90.226.10:FF:000009">
    <property type="entry name" value="Carnitinyl-CoA dehydratase"/>
    <property type="match status" value="1"/>
</dbReference>